<dbReference type="Proteomes" id="UP000006683">
    <property type="component" value="Chromosome"/>
</dbReference>
<protein>
    <submittedName>
        <fullName evidence="5">Transcriptional regulator, AraC family</fullName>
    </submittedName>
</protein>
<reference evidence="5 6" key="1">
    <citation type="journal article" date="2010" name="Stand. Genomic Sci.">
        <title>Complete genome sequence of Ferrimonas balearica type strain (PAT).</title>
        <authorList>
            <person name="Nolan M."/>
            <person name="Sikorski J."/>
            <person name="Davenport K."/>
            <person name="Lucas S."/>
            <person name="Glavina Del Rio T."/>
            <person name="Tice H."/>
            <person name="Cheng J."/>
            <person name="Goodwin L."/>
            <person name="Pitluck S."/>
            <person name="Liolios K."/>
            <person name="Ivanova N."/>
            <person name="Mavromatis K."/>
            <person name="Ovchinnikova G."/>
            <person name="Pati A."/>
            <person name="Chen A."/>
            <person name="Palaniappan K."/>
            <person name="Land M."/>
            <person name="Hauser L."/>
            <person name="Chang Y."/>
            <person name="Jeffries C."/>
            <person name="Tapia R."/>
            <person name="Brettin T."/>
            <person name="Detter J."/>
            <person name="Han C."/>
            <person name="Yasawong M."/>
            <person name="Rohde M."/>
            <person name="Tindall B."/>
            <person name="Goker M."/>
            <person name="Woyke T."/>
            <person name="Bristow J."/>
            <person name="Eisen J."/>
            <person name="Markowitz V."/>
            <person name="Hugenholtz P."/>
            <person name="Kyrpides N."/>
            <person name="Klenk H."/>
            <person name="Lapidus A."/>
        </authorList>
    </citation>
    <scope>NUCLEOTIDE SEQUENCE [LARGE SCALE GENOMIC DNA]</scope>
    <source>
        <strain evidence="6">DSM 9799 / CCM 4581 / KCTC 23876 / PAT</strain>
    </source>
</reference>
<dbReference type="Pfam" id="PF12833">
    <property type="entry name" value="HTH_18"/>
    <property type="match status" value="1"/>
</dbReference>
<name>E1SPW4_FERBD</name>
<keyword evidence="6" id="KW-1185">Reference proteome</keyword>
<dbReference type="OrthoDB" id="6816069at2"/>
<dbReference type="GeneID" id="67181770"/>
<keyword evidence="1" id="KW-0805">Transcription regulation</keyword>
<dbReference type="EMBL" id="CP002209">
    <property type="protein sequence ID" value="ADN75759.1"/>
    <property type="molecule type" value="Genomic_DNA"/>
</dbReference>
<dbReference type="SUPFAM" id="SSF46689">
    <property type="entry name" value="Homeodomain-like"/>
    <property type="match status" value="1"/>
</dbReference>
<keyword evidence="3" id="KW-0804">Transcription</keyword>
<proteinExistence type="predicted"/>
<dbReference type="GO" id="GO:0003700">
    <property type="term" value="F:DNA-binding transcription factor activity"/>
    <property type="evidence" value="ECO:0007669"/>
    <property type="project" value="InterPro"/>
</dbReference>
<evidence type="ECO:0000313" key="5">
    <source>
        <dbReference type="EMBL" id="ADN75759.1"/>
    </source>
</evidence>
<sequence>MQYQVRSSALAGFDRLVVELGGDPLALLEAEHLHPSALASADMMLSYRAVARLLTRSAWQLECADFGYRLGQRQGLELLGALGVYLCIQDSLFDAFEVGLKALDYHVQGIQIDAVGEHGCTEFRLGFAFEAELDCQQLRQLTLSNIANIVSELSGGQCVPCQPLTHGASTLVFASADLAQPVNTSEVMRQRLFARWRRQAPSRPSPQQVPVDEAVTRAILALLPTGDVSLVSIARVLELPARTLQYRLRQCGSSYGALLQGCRRQLACQWLEQSEFTVTDIALRLGYAEPAVFNRAFKGWYGVSPSQWRLGEQAR</sequence>
<evidence type="ECO:0000256" key="3">
    <source>
        <dbReference type="ARBA" id="ARBA00023163"/>
    </source>
</evidence>
<dbReference type="AlphaFoldDB" id="E1SPW4"/>
<dbReference type="PANTHER" id="PTHR47894:SF4">
    <property type="entry name" value="HTH-TYPE TRANSCRIPTIONAL REGULATOR GADX"/>
    <property type="match status" value="1"/>
</dbReference>
<evidence type="ECO:0000259" key="4">
    <source>
        <dbReference type="PROSITE" id="PS01124"/>
    </source>
</evidence>
<dbReference type="InterPro" id="IPR009057">
    <property type="entry name" value="Homeodomain-like_sf"/>
</dbReference>
<keyword evidence="2" id="KW-0238">DNA-binding</keyword>
<dbReference type="GO" id="GO:0005829">
    <property type="term" value="C:cytosol"/>
    <property type="evidence" value="ECO:0007669"/>
    <property type="project" value="TreeGrafter"/>
</dbReference>
<dbReference type="Gene3D" id="1.10.10.60">
    <property type="entry name" value="Homeodomain-like"/>
    <property type="match status" value="1"/>
</dbReference>
<dbReference type="PRINTS" id="PR00032">
    <property type="entry name" value="HTHARAC"/>
</dbReference>
<feature type="domain" description="HTH araC/xylS-type" evidence="4">
    <location>
        <begin position="213"/>
        <end position="311"/>
    </location>
</feature>
<dbReference type="STRING" id="550540.Fbal_1555"/>
<evidence type="ECO:0000313" key="6">
    <source>
        <dbReference type="Proteomes" id="UP000006683"/>
    </source>
</evidence>
<dbReference type="GO" id="GO:0000976">
    <property type="term" value="F:transcription cis-regulatory region binding"/>
    <property type="evidence" value="ECO:0007669"/>
    <property type="project" value="TreeGrafter"/>
</dbReference>
<dbReference type="InterPro" id="IPR020449">
    <property type="entry name" value="Tscrpt_reg_AraC-type_HTH"/>
</dbReference>
<accession>E1SPW4</accession>
<organism evidence="5 6">
    <name type="scientific">Ferrimonas balearica (strain DSM 9799 / CCM 4581 / KCTC 23876 / PAT)</name>
    <dbReference type="NCBI Taxonomy" id="550540"/>
    <lineage>
        <taxon>Bacteria</taxon>
        <taxon>Pseudomonadati</taxon>
        <taxon>Pseudomonadota</taxon>
        <taxon>Gammaproteobacteria</taxon>
        <taxon>Alteromonadales</taxon>
        <taxon>Ferrimonadaceae</taxon>
        <taxon>Ferrimonas</taxon>
    </lineage>
</organism>
<dbReference type="SMART" id="SM00342">
    <property type="entry name" value="HTH_ARAC"/>
    <property type="match status" value="1"/>
</dbReference>
<dbReference type="PANTHER" id="PTHR47894">
    <property type="entry name" value="HTH-TYPE TRANSCRIPTIONAL REGULATOR GADX"/>
    <property type="match status" value="1"/>
</dbReference>
<dbReference type="HOGENOM" id="CLU_047522_3_1_6"/>
<evidence type="ECO:0000256" key="1">
    <source>
        <dbReference type="ARBA" id="ARBA00023015"/>
    </source>
</evidence>
<gene>
    <name evidence="5" type="ordered locus">Fbal_1555</name>
</gene>
<dbReference type="InterPro" id="IPR018060">
    <property type="entry name" value="HTH_AraC"/>
</dbReference>
<dbReference type="Pfam" id="PF12625">
    <property type="entry name" value="Arabinose_bd"/>
    <property type="match status" value="1"/>
</dbReference>
<dbReference type="RefSeq" id="WP_013345065.1">
    <property type="nucleotide sequence ID" value="NC_014541.1"/>
</dbReference>
<evidence type="ECO:0000256" key="2">
    <source>
        <dbReference type="ARBA" id="ARBA00023125"/>
    </source>
</evidence>
<dbReference type="eggNOG" id="COG2207">
    <property type="taxonomic scope" value="Bacteria"/>
</dbReference>
<dbReference type="InterPro" id="IPR032687">
    <property type="entry name" value="AraC-type_N"/>
</dbReference>
<dbReference type="PROSITE" id="PS01124">
    <property type="entry name" value="HTH_ARAC_FAMILY_2"/>
    <property type="match status" value="1"/>
</dbReference>
<dbReference type="KEGG" id="fbl:Fbal_1555"/>